<keyword evidence="6" id="KW-0963">Cytoplasm</keyword>
<keyword evidence="10" id="KW-0067">ATP-binding</keyword>
<dbReference type="GO" id="GO:0005737">
    <property type="term" value="C:cytoplasm"/>
    <property type="evidence" value="ECO:0007669"/>
    <property type="project" value="UniProtKB-SubCell"/>
</dbReference>
<evidence type="ECO:0000256" key="9">
    <source>
        <dbReference type="ARBA" id="ARBA00022777"/>
    </source>
</evidence>
<dbReference type="EMBL" id="VSSQ01041992">
    <property type="protein sequence ID" value="MPM95512.1"/>
    <property type="molecule type" value="Genomic_DNA"/>
</dbReference>
<evidence type="ECO:0000256" key="2">
    <source>
        <dbReference type="ARBA" id="ARBA00004791"/>
    </source>
</evidence>
<dbReference type="InterPro" id="IPR011817">
    <property type="entry name" value="Uridylate_kinase"/>
</dbReference>
<dbReference type="CDD" id="cd04254">
    <property type="entry name" value="AAK_UMPK-PyrH-Ec"/>
    <property type="match status" value="1"/>
</dbReference>
<proteinExistence type="inferred from homology"/>
<name>A0A645E4L1_9ZZZZ</name>
<evidence type="ECO:0000256" key="7">
    <source>
        <dbReference type="ARBA" id="ARBA00022679"/>
    </source>
</evidence>
<dbReference type="GO" id="GO:0005524">
    <property type="term" value="F:ATP binding"/>
    <property type="evidence" value="ECO:0007669"/>
    <property type="project" value="UniProtKB-KW"/>
</dbReference>
<organism evidence="15">
    <name type="scientific">bioreactor metagenome</name>
    <dbReference type="NCBI Taxonomy" id="1076179"/>
    <lineage>
        <taxon>unclassified sequences</taxon>
        <taxon>metagenomes</taxon>
        <taxon>ecological metagenomes</taxon>
    </lineage>
</organism>
<dbReference type="InterPro" id="IPR015963">
    <property type="entry name" value="Uridylate_kinase_bac"/>
</dbReference>
<evidence type="ECO:0000256" key="11">
    <source>
        <dbReference type="ARBA" id="ARBA00022975"/>
    </source>
</evidence>
<reference evidence="15" key="1">
    <citation type="submission" date="2019-08" db="EMBL/GenBank/DDBJ databases">
        <authorList>
            <person name="Kucharzyk K."/>
            <person name="Murdoch R.W."/>
            <person name="Higgins S."/>
            <person name="Loffler F."/>
        </authorList>
    </citation>
    <scope>NUCLEOTIDE SEQUENCE</scope>
</reference>
<dbReference type="PANTHER" id="PTHR42833">
    <property type="entry name" value="URIDYLATE KINASE"/>
    <property type="match status" value="1"/>
</dbReference>
<evidence type="ECO:0000256" key="8">
    <source>
        <dbReference type="ARBA" id="ARBA00022741"/>
    </source>
</evidence>
<feature type="domain" description="Aspartate/glutamate/uridylate kinase" evidence="14">
    <location>
        <begin position="7"/>
        <end position="215"/>
    </location>
</feature>
<dbReference type="Pfam" id="PF00696">
    <property type="entry name" value="AA_kinase"/>
    <property type="match status" value="1"/>
</dbReference>
<evidence type="ECO:0000313" key="15">
    <source>
        <dbReference type="EMBL" id="MPM95512.1"/>
    </source>
</evidence>
<evidence type="ECO:0000256" key="10">
    <source>
        <dbReference type="ARBA" id="ARBA00022840"/>
    </source>
</evidence>
<gene>
    <name evidence="15" type="primary">pyrH_34</name>
    <name evidence="15" type="ORF">SDC9_142666</name>
</gene>
<evidence type="ECO:0000256" key="1">
    <source>
        <dbReference type="ARBA" id="ARBA00004496"/>
    </source>
</evidence>
<protein>
    <recommendedName>
        <fullName evidence="5">Uridylate kinase</fullName>
        <ecNumber evidence="4">2.7.4.22</ecNumber>
    </recommendedName>
    <alternativeName>
        <fullName evidence="12">Uridine monophosphate kinase</fullName>
    </alternativeName>
</protein>
<evidence type="ECO:0000259" key="14">
    <source>
        <dbReference type="Pfam" id="PF00696"/>
    </source>
</evidence>
<accession>A0A645E4L1</accession>
<dbReference type="PANTHER" id="PTHR42833:SF4">
    <property type="entry name" value="URIDYLATE KINASE PUMPKIN, CHLOROPLASTIC"/>
    <property type="match status" value="1"/>
</dbReference>
<dbReference type="EC" id="2.7.4.22" evidence="4"/>
<dbReference type="FunFam" id="3.40.1160.10:FF:000001">
    <property type="entry name" value="Uridylate kinase"/>
    <property type="match status" value="1"/>
</dbReference>
<comment type="similarity">
    <text evidence="3">Belongs to the UMP kinase family.</text>
</comment>
<keyword evidence="9 15" id="KW-0418">Kinase</keyword>
<dbReference type="InterPro" id="IPR001048">
    <property type="entry name" value="Asp/Glu/Uridylate_kinase"/>
</dbReference>
<comment type="subcellular location">
    <subcellularLocation>
        <location evidence="1">Cytoplasm</location>
    </subcellularLocation>
</comment>
<evidence type="ECO:0000256" key="4">
    <source>
        <dbReference type="ARBA" id="ARBA00012899"/>
    </source>
</evidence>
<evidence type="ECO:0000256" key="12">
    <source>
        <dbReference type="ARBA" id="ARBA00032092"/>
    </source>
</evidence>
<evidence type="ECO:0000256" key="5">
    <source>
        <dbReference type="ARBA" id="ARBA00016403"/>
    </source>
</evidence>
<dbReference type="GO" id="GO:0044210">
    <property type="term" value="P:'de novo' CTP biosynthetic process"/>
    <property type="evidence" value="ECO:0007669"/>
    <property type="project" value="UniProtKB-UniPathway"/>
</dbReference>
<dbReference type="AlphaFoldDB" id="A0A645E4L1"/>
<dbReference type="GO" id="GO:0033862">
    <property type="term" value="F:UMP kinase activity"/>
    <property type="evidence" value="ECO:0007669"/>
    <property type="project" value="UniProtKB-EC"/>
</dbReference>
<evidence type="ECO:0000256" key="6">
    <source>
        <dbReference type="ARBA" id="ARBA00022490"/>
    </source>
</evidence>
<keyword evidence="8" id="KW-0547">Nucleotide-binding</keyword>
<dbReference type="HAMAP" id="MF_01220_B">
    <property type="entry name" value="PyrH_B"/>
    <property type="match status" value="1"/>
</dbReference>
<dbReference type="Gene3D" id="3.40.1160.10">
    <property type="entry name" value="Acetylglutamate kinase-like"/>
    <property type="match status" value="1"/>
</dbReference>
<dbReference type="PIRSF" id="PIRSF005650">
    <property type="entry name" value="Uridylate_kin"/>
    <property type="match status" value="1"/>
</dbReference>
<dbReference type="NCBIfam" id="TIGR02075">
    <property type="entry name" value="pyrH_bact"/>
    <property type="match status" value="1"/>
</dbReference>
<dbReference type="SUPFAM" id="SSF53633">
    <property type="entry name" value="Carbamate kinase-like"/>
    <property type="match status" value="1"/>
</dbReference>
<keyword evidence="7 15" id="KW-0808">Transferase</keyword>
<dbReference type="UniPathway" id="UPA00159">
    <property type="reaction ID" value="UER00275"/>
</dbReference>
<dbReference type="GO" id="GO:0006225">
    <property type="term" value="P:UDP biosynthetic process"/>
    <property type="evidence" value="ECO:0007669"/>
    <property type="project" value="TreeGrafter"/>
</dbReference>
<comment type="catalytic activity">
    <reaction evidence="13">
        <text>UMP + ATP = UDP + ADP</text>
        <dbReference type="Rhea" id="RHEA:24400"/>
        <dbReference type="ChEBI" id="CHEBI:30616"/>
        <dbReference type="ChEBI" id="CHEBI:57865"/>
        <dbReference type="ChEBI" id="CHEBI:58223"/>
        <dbReference type="ChEBI" id="CHEBI:456216"/>
        <dbReference type="EC" id="2.7.4.22"/>
    </reaction>
</comment>
<comment type="pathway">
    <text evidence="2">Pyrimidine metabolism; CTP biosynthesis via de novo pathway; UDP from UMP (UMPK route): step 1/1.</text>
</comment>
<comment type="caution">
    <text evidence="15">The sequence shown here is derived from an EMBL/GenBank/DDBJ whole genome shotgun (WGS) entry which is preliminary data.</text>
</comment>
<sequence>METKYSRILIKLSGEALMGENDFGISSEAINNYADEIVEIHNNGVQVAIVVGGGNIYRGIQSNQTGITKISGDKMGMLATVMNAIALRDVIEKKGVQARVQTAIVMPQFAETFSKETAIHHLNKRRIVIFAAGTGNPLFTTDSAAALRTVEIDAKLLIKATNVNGIYDSDPNKNPNAKKFDVITYNECIDRQLKVMDLTAFVLCQENNVKIAVMNLHPQNNIIRFLNGEKIGTLVK</sequence>
<dbReference type="InterPro" id="IPR036393">
    <property type="entry name" value="AceGlu_kinase-like_sf"/>
</dbReference>
<evidence type="ECO:0000256" key="3">
    <source>
        <dbReference type="ARBA" id="ARBA00007614"/>
    </source>
</evidence>
<evidence type="ECO:0000256" key="13">
    <source>
        <dbReference type="ARBA" id="ARBA00047767"/>
    </source>
</evidence>
<keyword evidence="11" id="KW-0665">Pyrimidine biosynthesis</keyword>